<gene>
    <name evidence="1" type="ORF">SCFA_560012</name>
</gene>
<dbReference type="Pfam" id="PF13729">
    <property type="entry name" value="TraF_2"/>
    <property type="match status" value="1"/>
</dbReference>
<dbReference type="AlphaFoldDB" id="A0A485M2P1"/>
<sequence length="354" mass="39241">MRRYSFLIVLIVLFAGAASAEEYPYIYKGLRPMGMGGAFVAVSDDANALFYNPAGLARIEKIRASLFPLELEIGEKAYDMLNDANDVDFDSEAETAAYLRDNIGERAHLGLNLFPYYSMPRFALCLIGTARADVEVRDRQYPKLSTHVINDFGGGAGYAHPFLDDTVSVGVSLKYITRKSLTKEYTVLDITQDDLDKRIEDDLVDGSGILADLGVMVSLEHFGLANARVGLCANNLIGSDLGDAQDLDDHVDIGFAVDYDIWITKATFAFDYVDLFSQLGDDDDLAKRIRMGAEFKLPMFLSVRAGLYQGYFTSGVSLDARFVQLDALTYAEEIGAYAGQRIDRRYALRFIIGF</sequence>
<name>A0A485M2P1_9ZZZZ</name>
<evidence type="ECO:0000313" key="1">
    <source>
        <dbReference type="EMBL" id="VFU16784.1"/>
    </source>
</evidence>
<organism evidence="1">
    <name type="scientific">anaerobic digester metagenome</name>
    <dbReference type="NCBI Taxonomy" id="1263854"/>
    <lineage>
        <taxon>unclassified sequences</taxon>
        <taxon>metagenomes</taxon>
        <taxon>ecological metagenomes</taxon>
    </lineage>
</organism>
<proteinExistence type="predicted"/>
<dbReference type="InterPro" id="IPR032811">
    <property type="entry name" value="Put_conjugal_transfer"/>
</dbReference>
<evidence type="ECO:0008006" key="2">
    <source>
        <dbReference type="Google" id="ProtNLM"/>
    </source>
</evidence>
<reference evidence="1" key="1">
    <citation type="submission" date="2019-03" db="EMBL/GenBank/DDBJ databases">
        <authorList>
            <person name="Hao L."/>
        </authorList>
    </citation>
    <scope>NUCLEOTIDE SEQUENCE</scope>
</reference>
<dbReference type="EMBL" id="CAADRM010000121">
    <property type="protein sequence ID" value="VFU16784.1"/>
    <property type="molecule type" value="Genomic_DNA"/>
</dbReference>
<accession>A0A485M2P1</accession>
<protein>
    <recommendedName>
        <fullName evidence="2">Outer membrane protein transport protein (OMPP1/FadL/TodX)</fullName>
    </recommendedName>
</protein>
<dbReference type="Gene3D" id="2.40.160.60">
    <property type="entry name" value="Outer membrane protein transport protein (OMPP1/FadL/TodX)"/>
    <property type="match status" value="1"/>
</dbReference>